<dbReference type="PANTHER" id="PTHR43525">
    <property type="entry name" value="PROTEIN MALY"/>
    <property type="match status" value="1"/>
</dbReference>
<feature type="domain" description="Aminotransferase class I/classII large" evidence="6">
    <location>
        <begin position="4"/>
        <end position="82"/>
    </location>
</feature>
<evidence type="ECO:0000256" key="5">
    <source>
        <dbReference type="ARBA" id="ARBA00037974"/>
    </source>
</evidence>
<evidence type="ECO:0000259" key="6">
    <source>
        <dbReference type="Pfam" id="PF00155"/>
    </source>
</evidence>
<dbReference type="InterPro" id="IPR004839">
    <property type="entry name" value="Aminotransferase_I/II_large"/>
</dbReference>
<feature type="non-terminal residue" evidence="7">
    <location>
        <position position="82"/>
    </location>
</feature>
<keyword evidence="7" id="KW-0032">Aminotransferase</keyword>
<dbReference type="EC" id="4.4.1.13" evidence="2"/>
<dbReference type="PANTHER" id="PTHR43525:SF1">
    <property type="entry name" value="PROTEIN MALY"/>
    <property type="match status" value="1"/>
</dbReference>
<dbReference type="EMBL" id="JAABFR010001276">
    <property type="protein sequence ID" value="MBD4337737.1"/>
    <property type="molecule type" value="Genomic_DNA"/>
</dbReference>
<dbReference type="GO" id="GO:0008483">
    <property type="term" value="F:transaminase activity"/>
    <property type="evidence" value="ECO:0007669"/>
    <property type="project" value="UniProtKB-KW"/>
</dbReference>
<evidence type="ECO:0000256" key="4">
    <source>
        <dbReference type="ARBA" id="ARBA00023239"/>
    </source>
</evidence>
<evidence type="ECO:0000313" key="7">
    <source>
        <dbReference type="EMBL" id="MBD4337737.1"/>
    </source>
</evidence>
<dbReference type="InterPro" id="IPR015424">
    <property type="entry name" value="PyrdxlP-dep_Trfase"/>
</dbReference>
<keyword evidence="3" id="KW-0663">Pyridoxal phosphate</keyword>
<protein>
    <recommendedName>
        <fullName evidence="2">cysteine-S-conjugate beta-lyase</fullName>
        <ecNumber evidence="2">4.4.1.13</ecNumber>
    </recommendedName>
</protein>
<gene>
    <name evidence="7" type="ORF">GUH15_17085</name>
</gene>
<comment type="cofactor">
    <cofactor evidence="1">
        <name>pyridoxal 5'-phosphate</name>
        <dbReference type="ChEBI" id="CHEBI:597326"/>
    </cofactor>
</comment>
<dbReference type="InterPro" id="IPR015421">
    <property type="entry name" value="PyrdxlP-dep_Trfase_major"/>
</dbReference>
<accession>A0A8I0L913</accession>
<keyword evidence="7" id="KW-0808">Transferase</keyword>
<dbReference type="InterPro" id="IPR051798">
    <property type="entry name" value="Class-II_PLP-Dep_Aminotrans"/>
</dbReference>
<comment type="caution">
    <text evidence="7">The sequence shown here is derived from an EMBL/GenBank/DDBJ whole genome shotgun (WGS) entry which is preliminary data.</text>
</comment>
<dbReference type="Gene3D" id="3.40.640.10">
    <property type="entry name" value="Type I PLP-dependent aspartate aminotransferase-like (Major domain)"/>
    <property type="match status" value="1"/>
</dbReference>
<dbReference type="Pfam" id="PF00155">
    <property type="entry name" value="Aminotran_1_2"/>
    <property type="match status" value="1"/>
</dbReference>
<dbReference type="GO" id="GO:0047804">
    <property type="term" value="F:cysteine-S-conjugate beta-lyase activity"/>
    <property type="evidence" value="ECO:0007669"/>
    <property type="project" value="UniProtKB-EC"/>
</dbReference>
<keyword evidence="4" id="KW-0456">Lyase</keyword>
<name>A0A8I0L913_XANCI</name>
<sequence length="82" mass="8989">MMIPCVVTGIRLALLALTKPGDGVMIQSPVYGPFRFSVEATERRLMDAPLKRDDTGRYSMDLDAVEKQLQAGAKALVLCNPH</sequence>
<evidence type="ECO:0000313" key="8">
    <source>
        <dbReference type="Proteomes" id="UP000653002"/>
    </source>
</evidence>
<evidence type="ECO:0000256" key="1">
    <source>
        <dbReference type="ARBA" id="ARBA00001933"/>
    </source>
</evidence>
<comment type="similarity">
    <text evidence="5">Belongs to the class-II pyridoxal-phosphate-dependent aminotransferase family. MalY/PatB cystathionine beta-lyase subfamily.</text>
</comment>
<reference evidence="7" key="1">
    <citation type="submission" date="2020-01" db="EMBL/GenBank/DDBJ databases">
        <authorList>
            <person name="Richard D."/>
        </authorList>
    </citation>
    <scope>NUCLEOTIDE SEQUENCE</scope>
    <source>
        <strain evidence="7">JP541</strain>
    </source>
</reference>
<dbReference type="GO" id="GO:0030170">
    <property type="term" value="F:pyridoxal phosphate binding"/>
    <property type="evidence" value="ECO:0007669"/>
    <property type="project" value="InterPro"/>
</dbReference>
<dbReference type="SUPFAM" id="SSF53383">
    <property type="entry name" value="PLP-dependent transferases"/>
    <property type="match status" value="1"/>
</dbReference>
<organism evidence="7 8">
    <name type="scientific">Xanthomonas citri pv. citri</name>
    <dbReference type="NCBI Taxonomy" id="611301"/>
    <lineage>
        <taxon>Bacteria</taxon>
        <taxon>Pseudomonadati</taxon>
        <taxon>Pseudomonadota</taxon>
        <taxon>Gammaproteobacteria</taxon>
        <taxon>Lysobacterales</taxon>
        <taxon>Lysobacteraceae</taxon>
        <taxon>Xanthomonas</taxon>
    </lineage>
</organism>
<dbReference type="AlphaFoldDB" id="A0A8I0L913"/>
<proteinExistence type="inferred from homology"/>
<dbReference type="Proteomes" id="UP000653002">
    <property type="component" value="Unassembled WGS sequence"/>
</dbReference>
<evidence type="ECO:0000256" key="2">
    <source>
        <dbReference type="ARBA" id="ARBA00012224"/>
    </source>
</evidence>
<evidence type="ECO:0000256" key="3">
    <source>
        <dbReference type="ARBA" id="ARBA00022898"/>
    </source>
</evidence>